<dbReference type="OrthoDB" id="689641at2759"/>
<keyword evidence="2" id="KW-1185">Reference proteome</keyword>
<proteinExistence type="predicted"/>
<dbReference type="SUPFAM" id="SSF56219">
    <property type="entry name" value="DNase I-like"/>
    <property type="match status" value="1"/>
</dbReference>
<name>A0A835A464_9POAL</name>
<organism evidence="1 2">
    <name type="scientific">Digitaria exilis</name>
    <dbReference type="NCBI Taxonomy" id="1010633"/>
    <lineage>
        <taxon>Eukaryota</taxon>
        <taxon>Viridiplantae</taxon>
        <taxon>Streptophyta</taxon>
        <taxon>Embryophyta</taxon>
        <taxon>Tracheophyta</taxon>
        <taxon>Spermatophyta</taxon>
        <taxon>Magnoliopsida</taxon>
        <taxon>Liliopsida</taxon>
        <taxon>Poales</taxon>
        <taxon>Poaceae</taxon>
        <taxon>PACMAD clade</taxon>
        <taxon>Panicoideae</taxon>
        <taxon>Panicodae</taxon>
        <taxon>Paniceae</taxon>
        <taxon>Anthephorinae</taxon>
        <taxon>Digitaria</taxon>
    </lineage>
</organism>
<protein>
    <recommendedName>
        <fullName evidence="3">Endonuclease/exonuclease/phosphatase domain-containing protein</fullName>
    </recommendedName>
</protein>
<evidence type="ECO:0000313" key="1">
    <source>
        <dbReference type="EMBL" id="KAF8647670.1"/>
    </source>
</evidence>
<dbReference type="Gene3D" id="3.60.10.10">
    <property type="entry name" value="Endonuclease/exonuclease/phosphatase"/>
    <property type="match status" value="1"/>
</dbReference>
<evidence type="ECO:0008006" key="3">
    <source>
        <dbReference type="Google" id="ProtNLM"/>
    </source>
</evidence>
<evidence type="ECO:0000313" key="2">
    <source>
        <dbReference type="Proteomes" id="UP000636709"/>
    </source>
</evidence>
<dbReference type="InterPro" id="IPR036691">
    <property type="entry name" value="Endo/exonu/phosph_ase_sf"/>
</dbReference>
<dbReference type="Proteomes" id="UP000636709">
    <property type="component" value="Unassembled WGS sequence"/>
</dbReference>
<sequence>MSLLSWNVRGLGQTTRCDDVLCELVAQRPSFVALQETKLSNIDARKRKTFLPTRLSDFAFKESHGAAGGIVSAWDSSFCTLRSTVIWTYSLTTSFTLKSDSSPFTATNVYAPTAHADKPAFLAELHDLAASICEPWVVIGF</sequence>
<reference evidence="1" key="1">
    <citation type="submission" date="2020-07" db="EMBL/GenBank/DDBJ databases">
        <title>Genome sequence and genetic diversity analysis of an under-domesticated orphan crop, white fonio (Digitaria exilis).</title>
        <authorList>
            <person name="Bennetzen J.L."/>
            <person name="Chen S."/>
            <person name="Ma X."/>
            <person name="Wang X."/>
            <person name="Yssel A.E.J."/>
            <person name="Chaluvadi S.R."/>
            <person name="Johnson M."/>
            <person name="Gangashetty P."/>
            <person name="Hamidou F."/>
            <person name="Sanogo M.D."/>
            <person name="Zwaenepoel A."/>
            <person name="Wallace J."/>
            <person name="Van De Peer Y."/>
            <person name="Van Deynze A."/>
        </authorList>
    </citation>
    <scope>NUCLEOTIDE SEQUENCE</scope>
    <source>
        <tissue evidence="1">Leaves</tissue>
    </source>
</reference>
<dbReference type="EMBL" id="JACEFO010002840">
    <property type="protein sequence ID" value="KAF8647670.1"/>
    <property type="molecule type" value="Genomic_DNA"/>
</dbReference>
<dbReference type="AlphaFoldDB" id="A0A835A464"/>
<gene>
    <name evidence="1" type="ORF">HU200_065308</name>
</gene>
<comment type="caution">
    <text evidence="1">The sequence shown here is derived from an EMBL/GenBank/DDBJ whole genome shotgun (WGS) entry which is preliminary data.</text>
</comment>
<accession>A0A835A464</accession>